<accession>A0A150GFV1</accession>
<feature type="compositionally biased region" description="Low complexity" evidence="5">
    <location>
        <begin position="400"/>
        <end position="411"/>
    </location>
</feature>
<dbReference type="STRING" id="33097.A0A150GFV1"/>
<dbReference type="Pfam" id="PF05997">
    <property type="entry name" value="Nop52"/>
    <property type="match status" value="1"/>
</dbReference>
<dbReference type="InterPro" id="IPR010301">
    <property type="entry name" value="RRP1"/>
</dbReference>
<keyword evidence="4" id="KW-0539">Nucleus</keyword>
<keyword evidence="7" id="KW-1185">Reference proteome</keyword>
<comment type="similarity">
    <text evidence="2">Belongs to the RRP1 family.</text>
</comment>
<feature type="compositionally biased region" description="Low complexity" evidence="5">
    <location>
        <begin position="428"/>
        <end position="456"/>
    </location>
</feature>
<sequence>MMKIWKGLFYCFWHSDKAPVQSAYQFFSAFVTTMRREWFGIDRLRLDKFLLLIRKVVNQMLACLKAAKWRSDLLQRYTSFLRDHVVLPADTLSAAGLAYHVGDILLDELRAVADGRAVPGPALAALLSPFAAALAGGDQAVLNRIGEGLFDSLLSELASPSEDSPYLTQLDVAALAAQLFELGAAPDTRARNRQVLYDLSNSLERLQRKRARVEAGAQAGPSSGEAPAAKGKKQKSKAATQAAAAADDEEEPQAVPAPEQAGAAAPGKKRKAADRDRAAPASAAKPQANGAPHPAALAPVDGGDTPSEKQLAKKKKKRQSDATPVAAEEAAVQPEEAAEAQPQAQPKQPKSALKASVREPTSGQKAALRASVGAIGALPDTAAAAATAAAPKSAKKAAKKAAASGSAAGTPQQGPQPGADGEADDRGPSAAAAATTPTAAKSAGKAAALGKRGAPGSVAKAARAAGGNEEPQANGAVGGKTPRQAQAPGSGSAPRPTTAKKGRVVINLKKNLYFEHGGPIPDPDVRTPPPARAKGGILKKTAKSCPPKMAPSQATLKPAEQQGPKGRVVPQKARRASAALFF</sequence>
<keyword evidence="3" id="KW-0698">rRNA processing</keyword>
<comment type="subcellular location">
    <subcellularLocation>
        <location evidence="1">Nucleus</location>
    </subcellularLocation>
</comment>
<reference evidence="7" key="1">
    <citation type="journal article" date="2016" name="Nat. Commun.">
        <title>The Gonium pectorale genome demonstrates co-option of cell cycle regulation during the evolution of multicellularity.</title>
        <authorList>
            <person name="Hanschen E.R."/>
            <person name="Marriage T.N."/>
            <person name="Ferris P.J."/>
            <person name="Hamaji T."/>
            <person name="Toyoda A."/>
            <person name="Fujiyama A."/>
            <person name="Neme R."/>
            <person name="Noguchi H."/>
            <person name="Minakuchi Y."/>
            <person name="Suzuki M."/>
            <person name="Kawai-Toyooka H."/>
            <person name="Smith D.R."/>
            <person name="Sparks H."/>
            <person name="Anderson J."/>
            <person name="Bakaric R."/>
            <person name="Luria V."/>
            <person name="Karger A."/>
            <person name="Kirschner M.W."/>
            <person name="Durand P.M."/>
            <person name="Michod R.E."/>
            <person name="Nozaki H."/>
            <person name="Olson B.J."/>
        </authorList>
    </citation>
    <scope>NUCLEOTIDE SEQUENCE [LARGE SCALE GENOMIC DNA]</scope>
    <source>
        <strain evidence="7">NIES-2863</strain>
    </source>
</reference>
<evidence type="ECO:0000256" key="3">
    <source>
        <dbReference type="ARBA" id="ARBA00022552"/>
    </source>
</evidence>
<evidence type="ECO:0000256" key="2">
    <source>
        <dbReference type="ARBA" id="ARBA00006374"/>
    </source>
</evidence>
<dbReference type="GO" id="GO:0006364">
    <property type="term" value="P:rRNA processing"/>
    <property type="evidence" value="ECO:0007669"/>
    <property type="project" value="UniProtKB-KW"/>
</dbReference>
<feature type="region of interest" description="Disordered" evidence="5">
    <location>
        <begin position="210"/>
        <end position="367"/>
    </location>
</feature>
<dbReference type="GO" id="GO:0005634">
    <property type="term" value="C:nucleus"/>
    <property type="evidence" value="ECO:0007669"/>
    <property type="project" value="UniProtKB-SubCell"/>
</dbReference>
<dbReference type="GO" id="GO:0030688">
    <property type="term" value="C:preribosome, small subunit precursor"/>
    <property type="evidence" value="ECO:0007669"/>
    <property type="project" value="InterPro"/>
</dbReference>
<name>A0A150GFV1_GONPE</name>
<organism evidence="6 7">
    <name type="scientific">Gonium pectorale</name>
    <name type="common">Green alga</name>
    <dbReference type="NCBI Taxonomy" id="33097"/>
    <lineage>
        <taxon>Eukaryota</taxon>
        <taxon>Viridiplantae</taxon>
        <taxon>Chlorophyta</taxon>
        <taxon>core chlorophytes</taxon>
        <taxon>Chlorophyceae</taxon>
        <taxon>CS clade</taxon>
        <taxon>Chlamydomonadales</taxon>
        <taxon>Volvocaceae</taxon>
        <taxon>Gonium</taxon>
    </lineage>
</organism>
<evidence type="ECO:0000256" key="4">
    <source>
        <dbReference type="ARBA" id="ARBA00023242"/>
    </source>
</evidence>
<comment type="caution">
    <text evidence="6">The sequence shown here is derived from an EMBL/GenBank/DDBJ whole genome shotgun (WGS) entry which is preliminary data.</text>
</comment>
<evidence type="ECO:0000256" key="5">
    <source>
        <dbReference type="SAM" id="MobiDB-lite"/>
    </source>
</evidence>
<dbReference type="EMBL" id="LSYV01000026">
    <property type="protein sequence ID" value="KXZ48718.1"/>
    <property type="molecule type" value="Genomic_DNA"/>
</dbReference>
<dbReference type="PANTHER" id="PTHR13026:SF0">
    <property type="entry name" value="RIBOSOMAL RNA PROCESSING 1B"/>
    <property type="match status" value="1"/>
</dbReference>
<dbReference type="OrthoDB" id="2019504at2759"/>
<gene>
    <name evidence="6" type="ORF">GPECTOR_25g300</name>
</gene>
<evidence type="ECO:0000256" key="1">
    <source>
        <dbReference type="ARBA" id="ARBA00004123"/>
    </source>
</evidence>
<evidence type="ECO:0000313" key="7">
    <source>
        <dbReference type="Proteomes" id="UP000075714"/>
    </source>
</evidence>
<dbReference type="PANTHER" id="PTHR13026">
    <property type="entry name" value="NNP-1 PROTEIN NOVEL NUCLEAR PROTEIN 1 NOP52"/>
    <property type="match status" value="1"/>
</dbReference>
<feature type="compositionally biased region" description="Pro residues" evidence="5">
    <location>
        <begin position="520"/>
        <end position="531"/>
    </location>
</feature>
<feature type="compositionally biased region" description="Low complexity" evidence="5">
    <location>
        <begin position="324"/>
        <end position="350"/>
    </location>
</feature>
<protein>
    <submittedName>
        <fullName evidence="6">Uncharacterized protein</fullName>
    </submittedName>
</protein>
<dbReference type="Proteomes" id="UP000075714">
    <property type="component" value="Unassembled WGS sequence"/>
</dbReference>
<dbReference type="AlphaFoldDB" id="A0A150GFV1"/>
<feature type="compositionally biased region" description="Low complexity" evidence="5">
    <location>
        <begin position="279"/>
        <end position="292"/>
    </location>
</feature>
<feature type="compositionally biased region" description="Low complexity" evidence="5">
    <location>
        <begin position="382"/>
        <end position="392"/>
    </location>
</feature>
<evidence type="ECO:0000313" key="6">
    <source>
        <dbReference type="EMBL" id="KXZ48718.1"/>
    </source>
</evidence>
<feature type="region of interest" description="Disordered" evidence="5">
    <location>
        <begin position="382"/>
        <end position="570"/>
    </location>
</feature>
<proteinExistence type="inferred from homology"/>
<feature type="compositionally biased region" description="Low complexity" evidence="5">
    <location>
        <begin position="253"/>
        <end position="266"/>
    </location>
</feature>